<dbReference type="AlphaFoldDB" id="A0AAV3RYP0"/>
<evidence type="ECO:0000256" key="1">
    <source>
        <dbReference type="SAM" id="MobiDB-lite"/>
    </source>
</evidence>
<name>A0AAV3RYP0_LITER</name>
<feature type="compositionally biased region" description="Basic and acidic residues" evidence="1">
    <location>
        <begin position="11"/>
        <end position="26"/>
    </location>
</feature>
<keyword evidence="3" id="KW-1185">Reference proteome</keyword>
<proteinExistence type="predicted"/>
<reference evidence="2 3" key="1">
    <citation type="submission" date="2024-01" db="EMBL/GenBank/DDBJ databases">
        <title>The complete chloroplast genome sequence of Lithospermum erythrorhizon: insights into the phylogenetic relationship among Boraginaceae species and the maternal lineages of purple gromwells.</title>
        <authorList>
            <person name="Okada T."/>
            <person name="Watanabe K."/>
        </authorList>
    </citation>
    <scope>NUCLEOTIDE SEQUENCE [LARGE SCALE GENOMIC DNA]</scope>
</reference>
<accession>A0AAV3RYP0</accession>
<feature type="region of interest" description="Disordered" evidence="1">
    <location>
        <begin position="1"/>
        <end position="65"/>
    </location>
</feature>
<feature type="compositionally biased region" description="Basic and acidic residues" evidence="1">
    <location>
        <begin position="39"/>
        <end position="54"/>
    </location>
</feature>
<organism evidence="2 3">
    <name type="scientific">Lithospermum erythrorhizon</name>
    <name type="common">Purple gromwell</name>
    <name type="synonym">Lithospermum officinale var. erythrorhizon</name>
    <dbReference type="NCBI Taxonomy" id="34254"/>
    <lineage>
        <taxon>Eukaryota</taxon>
        <taxon>Viridiplantae</taxon>
        <taxon>Streptophyta</taxon>
        <taxon>Embryophyta</taxon>
        <taxon>Tracheophyta</taxon>
        <taxon>Spermatophyta</taxon>
        <taxon>Magnoliopsida</taxon>
        <taxon>eudicotyledons</taxon>
        <taxon>Gunneridae</taxon>
        <taxon>Pentapetalae</taxon>
        <taxon>asterids</taxon>
        <taxon>lamiids</taxon>
        <taxon>Boraginales</taxon>
        <taxon>Boraginaceae</taxon>
        <taxon>Boraginoideae</taxon>
        <taxon>Lithospermeae</taxon>
        <taxon>Lithospermum</taxon>
    </lineage>
</organism>
<protein>
    <submittedName>
        <fullName evidence="2">Uncharacterized protein</fullName>
    </submittedName>
</protein>
<feature type="compositionally biased region" description="Polar residues" evidence="1">
    <location>
        <begin position="1"/>
        <end position="10"/>
    </location>
</feature>
<evidence type="ECO:0000313" key="3">
    <source>
        <dbReference type="Proteomes" id="UP001454036"/>
    </source>
</evidence>
<evidence type="ECO:0000313" key="2">
    <source>
        <dbReference type="EMBL" id="GAA0185487.1"/>
    </source>
</evidence>
<dbReference type="EMBL" id="BAABME010012750">
    <property type="protein sequence ID" value="GAA0185487.1"/>
    <property type="molecule type" value="Genomic_DNA"/>
</dbReference>
<comment type="caution">
    <text evidence="2">The sequence shown here is derived from an EMBL/GenBank/DDBJ whole genome shotgun (WGS) entry which is preliminary data.</text>
</comment>
<sequence>MLPNISTPLNRQKEDQRREQSRENHMKVNIVSGKEEEDNSPKEKESEKKGKPHEEVEEIPFQDGKADKTFRIGTKEYEDVFAWGPEDIPEIDPAVVVHKLYVDPSFQPIKQKKRLFNDEKEQSDQGRGTSVVKGWGNSRIEFSKLDC</sequence>
<dbReference type="Proteomes" id="UP001454036">
    <property type="component" value="Unassembled WGS sequence"/>
</dbReference>
<gene>
    <name evidence="2" type="ORF">LIER_32775</name>
</gene>